<feature type="region of interest" description="Disordered" evidence="1">
    <location>
        <begin position="1"/>
        <end position="236"/>
    </location>
</feature>
<feature type="compositionally biased region" description="Gly residues" evidence="1">
    <location>
        <begin position="130"/>
        <end position="143"/>
    </location>
</feature>
<gene>
    <name evidence="2" type="ORF">AVDCRST_MAG27-904</name>
</gene>
<feature type="non-terminal residue" evidence="2">
    <location>
        <position position="1"/>
    </location>
</feature>
<feature type="non-terminal residue" evidence="2">
    <location>
        <position position="236"/>
    </location>
</feature>
<name>A0A6J4HPB2_9PROT</name>
<feature type="compositionally biased region" description="Low complexity" evidence="1">
    <location>
        <begin position="111"/>
        <end position="129"/>
    </location>
</feature>
<feature type="compositionally biased region" description="Low complexity" evidence="1">
    <location>
        <begin position="155"/>
        <end position="179"/>
    </location>
</feature>
<feature type="compositionally biased region" description="Low complexity" evidence="1">
    <location>
        <begin position="217"/>
        <end position="227"/>
    </location>
</feature>
<dbReference type="AlphaFoldDB" id="A0A6J4HPB2"/>
<feature type="compositionally biased region" description="Basic residues" evidence="1">
    <location>
        <begin position="22"/>
        <end position="43"/>
    </location>
</feature>
<protein>
    <submittedName>
        <fullName evidence="2">Uncharacterized protein</fullName>
    </submittedName>
</protein>
<reference evidence="2" key="1">
    <citation type="submission" date="2020-02" db="EMBL/GenBank/DDBJ databases">
        <authorList>
            <person name="Meier V. D."/>
        </authorList>
    </citation>
    <scope>NUCLEOTIDE SEQUENCE</scope>
    <source>
        <strain evidence="2">AVDCRST_MAG27</strain>
    </source>
</reference>
<organism evidence="2">
    <name type="scientific">uncultured Craurococcus sp</name>
    <dbReference type="NCBI Taxonomy" id="1135998"/>
    <lineage>
        <taxon>Bacteria</taxon>
        <taxon>Pseudomonadati</taxon>
        <taxon>Pseudomonadota</taxon>
        <taxon>Alphaproteobacteria</taxon>
        <taxon>Acetobacterales</taxon>
        <taxon>Acetobacteraceae</taxon>
        <taxon>Craurococcus</taxon>
        <taxon>environmental samples</taxon>
    </lineage>
</organism>
<feature type="compositionally biased region" description="Basic residues" evidence="1">
    <location>
        <begin position="186"/>
        <end position="205"/>
    </location>
</feature>
<proteinExistence type="predicted"/>
<evidence type="ECO:0000256" key="1">
    <source>
        <dbReference type="SAM" id="MobiDB-lite"/>
    </source>
</evidence>
<feature type="compositionally biased region" description="Gly residues" evidence="1">
    <location>
        <begin position="1"/>
        <end position="13"/>
    </location>
</feature>
<sequence length="236" mass="23616">AGAGQDGRGGAAGRGAAACQGRHAKPRGRRRAHRRDAPHRRRPGAAAGDRLAGKPLQPSRRQPAELGPRADAVHRGDLAGGGARLRRAARAGAGGGEPLHRCPDRRHHHPAAAGPALHPLAPLQPAALGHHGGGAAGGGAGGDRGADRPPGGPDGALPHPSTRSGRGAALPRGAAPGPVAAGGRGAGRRQHRRESGRLLRSRHRPGAQPRRGECGGRADAGPATADAGADHPRRAI</sequence>
<evidence type="ECO:0000313" key="2">
    <source>
        <dbReference type="EMBL" id="CAA9229894.1"/>
    </source>
</evidence>
<dbReference type="EMBL" id="CADCTD010000040">
    <property type="protein sequence ID" value="CAA9229894.1"/>
    <property type="molecule type" value="Genomic_DNA"/>
</dbReference>
<accession>A0A6J4HPB2</accession>